<dbReference type="Pfam" id="PF02784">
    <property type="entry name" value="Orn_Arg_deC_N"/>
    <property type="match status" value="1"/>
</dbReference>
<dbReference type="SUPFAM" id="SSF51419">
    <property type="entry name" value="PLP-binding barrel"/>
    <property type="match status" value="1"/>
</dbReference>
<gene>
    <name evidence="4" type="ORF">METZ01_LOCUS376584</name>
</gene>
<dbReference type="PANTHER" id="PTHR43727:SF2">
    <property type="entry name" value="GROUP IV DECARBOXYLASE"/>
    <property type="match status" value="1"/>
</dbReference>
<dbReference type="InterPro" id="IPR029066">
    <property type="entry name" value="PLP-binding_barrel"/>
</dbReference>
<proteinExistence type="predicted"/>
<name>A0A382TNU7_9ZZZZ</name>
<accession>A0A382TNU7</accession>
<organism evidence="4">
    <name type="scientific">marine metagenome</name>
    <dbReference type="NCBI Taxonomy" id="408172"/>
    <lineage>
        <taxon>unclassified sequences</taxon>
        <taxon>metagenomes</taxon>
        <taxon>ecological metagenomes</taxon>
    </lineage>
</organism>
<feature type="non-terminal residue" evidence="4">
    <location>
        <position position="119"/>
    </location>
</feature>
<evidence type="ECO:0000313" key="4">
    <source>
        <dbReference type="EMBL" id="SVD23730.1"/>
    </source>
</evidence>
<dbReference type="GO" id="GO:0008836">
    <property type="term" value="F:diaminopimelate decarboxylase activity"/>
    <property type="evidence" value="ECO:0007669"/>
    <property type="project" value="TreeGrafter"/>
</dbReference>
<reference evidence="4" key="1">
    <citation type="submission" date="2018-05" db="EMBL/GenBank/DDBJ databases">
        <authorList>
            <person name="Lanie J.A."/>
            <person name="Ng W.-L."/>
            <person name="Kazmierczak K.M."/>
            <person name="Andrzejewski T.M."/>
            <person name="Davidsen T.M."/>
            <person name="Wayne K.J."/>
            <person name="Tettelin H."/>
            <person name="Glass J.I."/>
            <person name="Rusch D."/>
            <person name="Podicherti R."/>
            <person name="Tsui H.-C.T."/>
            <person name="Winkler M.E."/>
        </authorList>
    </citation>
    <scope>NUCLEOTIDE SEQUENCE</scope>
</reference>
<dbReference type="AlphaFoldDB" id="A0A382TNU7"/>
<feature type="domain" description="Orn/DAP/Arg decarboxylase 2 N-terminal" evidence="3">
    <location>
        <begin position="46"/>
        <end position="97"/>
    </location>
</feature>
<comment type="cofactor">
    <cofactor evidence="1">
        <name>pyridoxal 5'-phosphate</name>
        <dbReference type="ChEBI" id="CHEBI:597326"/>
    </cofactor>
</comment>
<evidence type="ECO:0000256" key="2">
    <source>
        <dbReference type="ARBA" id="ARBA00022898"/>
    </source>
</evidence>
<dbReference type="InterPro" id="IPR022644">
    <property type="entry name" value="De-COase2_N"/>
</dbReference>
<dbReference type="Gene3D" id="3.20.20.10">
    <property type="entry name" value="Alanine racemase"/>
    <property type="match status" value="1"/>
</dbReference>
<keyword evidence="2" id="KW-0663">Pyridoxal phosphate</keyword>
<dbReference type="PANTHER" id="PTHR43727">
    <property type="entry name" value="DIAMINOPIMELATE DECARBOXYLASE"/>
    <property type="match status" value="1"/>
</dbReference>
<dbReference type="GO" id="GO:0009089">
    <property type="term" value="P:lysine biosynthetic process via diaminopimelate"/>
    <property type="evidence" value="ECO:0007669"/>
    <property type="project" value="TreeGrafter"/>
</dbReference>
<evidence type="ECO:0000256" key="1">
    <source>
        <dbReference type="ARBA" id="ARBA00001933"/>
    </source>
</evidence>
<evidence type="ECO:0000259" key="3">
    <source>
        <dbReference type="Pfam" id="PF02784"/>
    </source>
</evidence>
<protein>
    <recommendedName>
        <fullName evidence="3">Orn/DAP/Arg decarboxylase 2 N-terminal domain-containing protein</fullName>
    </recommendedName>
</protein>
<dbReference type="EMBL" id="UINC01138032">
    <property type="protein sequence ID" value="SVD23730.1"/>
    <property type="molecule type" value="Genomic_DNA"/>
</dbReference>
<sequence length="119" mass="13253">MEALRFISRDQAFAICKQYGTPTYVYDEATCIHHAKDALAFPHPYGLTLRYAMKANSNASILGIFDRLGLHVDASSGYEVERAVRAGVTPEKICLSSQEFPDNFKALYDQGMSFNACSF</sequence>